<dbReference type="Pfam" id="PF00172">
    <property type="entry name" value="Zn_clus"/>
    <property type="match status" value="1"/>
</dbReference>
<dbReference type="PROSITE" id="PS00463">
    <property type="entry name" value="ZN2_CY6_FUNGAL_1"/>
    <property type="match status" value="1"/>
</dbReference>
<reference evidence="3" key="1">
    <citation type="submission" date="2020-05" db="EMBL/GenBank/DDBJ databases">
        <title>Mycena genomes resolve the evolution of fungal bioluminescence.</title>
        <authorList>
            <person name="Tsai I.J."/>
        </authorList>
    </citation>
    <scope>NUCLEOTIDE SEQUENCE</scope>
    <source>
        <strain evidence="3">171206Taipei</strain>
    </source>
</reference>
<dbReference type="AlphaFoldDB" id="A0A8H6S0U5"/>
<dbReference type="GeneID" id="59352217"/>
<dbReference type="InterPro" id="IPR001138">
    <property type="entry name" value="Zn2Cys6_DnaBD"/>
</dbReference>
<feature type="domain" description="Zn(2)-C6 fungal-type" evidence="2">
    <location>
        <begin position="14"/>
        <end position="49"/>
    </location>
</feature>
<dbReference type="GO" id="GO:0008270">
    <property type="term" value="F:zinc ion binding"/>
    <property type="evidence" value="ECO:0007669"/>
    <property type="project" value="InterPro"/>
</dbReference>
<dbReference type="Proteomes" id="UP000636479">
    <property type="component" value="Unassembled WGS sequence"/>
</dbReference>
<feature type="compositionally biased region" description="Polar residues" evidence="1">
    <location>
        <begin position="127"/>
        <end position="138"/>
    </location>
</feature>
<dbReference type="SMART" id="SM00066">
    <property type="entry name" value="GAL4"/>
    <property type="match status" value="1"/>
</dbReference>
<dbReference type="GO" id="GO:0000981">
    <property type="term" value="F:DNA-binding transcription factor activity, RNA polymerase II-specific"/>
    <property type="evidence" value="ECO:0007669"/>
    <property type="project" value="InterPro"/>
</dbReference>
<evidence type="ECO:0000313" key="3">
    <source>
        <dbReference type="EMBL" id="KAF7290839.1"/>
    </source>
</evidence>
<gene>
    <name evidence="3" type="ORF">MIND_01325100</name>
</gene>
<dbReference type="OrthoDB" id="39175at2759"/>
<protein>
    <submittedName>
        <fullName evidence="3">Zn(2)-C6 fungal-type domain-containing protein</fullName>
    </submittedName>
</protein>
<dbReference type="CDD" id="cd00067">
    <property type="entry name" value="GAL4"/>
    <property type="match status" value="1"/>
</dbReference>
<organism evidence="3 4">
    <name type="scientific">Mycena indigotica</name>
    <dbReference type="NCBI Taxonomy" id="2126181"/>
    <lineage>
        <taxon>Eukaryota</taxon>
        <taxon>Fungi</taxon>
        <taxon>Dikarya</taxon>
        <taxon>Basidiomycota</taxon>
        <taxon>Agaricomycotina</taxon>
        <taxon>Agaricomycetes</taxon>
        <taxon>Agaricomycetidae</taxon>
        <taxon>Agaricales</taxon>
        <taxon>Marasmiineae</taxon>
        <taxon>Mycenaceae</taxon>
        <taxon>Mycena</taxon>
    </lineage>
</organism>
<feature type="compositionally biased region" description="Polar residues" evidence="1">
    <location>
        <begin position="105"/>
        <end position="118"/>
    </location>
</feature>
<evidence type="ECO:0000259" key="2">
    <source>
        <dbReference type="PROSITE" id="PS50048"/>
    </source>
</evidence>
<evidence type="ECO:0000256" key="1">
    <source>
        <dbReference type="SAM" id="MobiDB-lite"/>
    </source>
</evidence>
<evidence type="ECO:0000313" key="4">
    <source>
        <dbReference type="Proteomes" id="UP000636479"/>
    </source>
</evidence>
<dbReference type="RefSeq" id="XP_037214199.1">
    <property type="nucleotide sequence ID" value="XM_037369701.1"/>
</dbReference>
<dbReference type="EMBL" id="JACAZF010000014">
    <property type="protein sequence ID" value="KAF7290839.1"/>
    <property type="molecule type" value="Genomic_DNA"/>
</dbReference>
<dbReference type="Gene3D" id="4.10.240.10">
    <property type="entry name" value="Zn(2)-C6 fungal-type DNA-binding domain"/>
    <property type="match status" value="1"/>
</dbReference>
<dbReference type="PROSITE" id="PS50048">
    <property type="entry name" value="ZN2_CY6_FUNGAL_2"/>
    <property type="match status" value="1"/>
</dbReference>
<name>A0A8H6S0U5_9AGAR</name>
<proteinExistence type="predicted"/>
<accession>A0A8H6S0U5</accession>
<dbReference type="SUPFAM" id="SSF57701">
    <property type="entry name" value="Zn2/Cys6 DNA-binding domain"/>
    <property type="match status" value="1"/>
</dbReference>
<comment type="caution">
    <text evidence="3">The sequence shown here is derived from an EMBL/GenBank/DDBJ whole genome shotgun (WGS) entry which is preliminary data.</text>
</comment>
<feature type="region of interest" description="Disordered" evidence="1">
    <location>
        <begin position="88"/>
        <end position="138"/>
    </location>
</feature>
<dbReference type="InterPro" id="IPR036864">
    <property type="entry name" value="Zn2-C6_fun-type_DNA-bd_sf"/>
</dbReference>
<sequence length="245" mass="27152">MSSTVQTADRIHVACVTCRRRHIKCVPAKKHTERRSCVTCLRKNIICEYLEVGEEQARSVPRPRHAAPLPLKLPIAFEFLGAHEPRNSHPLTASLHGGRPETLPKSGSLSRNTRNSHAQAPRFTPYQHMSSRQQSPSPTYQLHFDELSYGGVHSTLNLDSPVAEDTARISSFSRSRNNSRASSLDSCYSEASALSLASMYTGATSPWDSPSPQCPAVNWELTWPVGAYPHYEPPSIYGDHDGYLA</sequence>
<keyword evidence="4" id="KW-1185">Reference proteome</keyword>